<dbReference type="EMBL" id="CAAALY010248127">
    <property type="protein sequence ID" value="VEL34672.1"/>
    <property type="molecule type" value="Genomic_DNA"/>
</dbReference>
<dbReference type="Proteomes" id="UP000784294">
    <property type="component" value="Unassembled WGS sequence"/>
</dbReference>
<accession>A0A3S5C4F5</accession>
<comment type="caution">
    <text evidence="2">The sequence shown here is derived from an EMBL/GenBank/DDBJ whole genome shotgun (WGS) entry which is preliminary data.</text>
</comment>
<name>A0A3S5C4F5_9PLAT</name>
<evidence type="ECO:0000313" key="2">
    <source>
        <dbReference type="EMBL" id="VEL34672.1"/>
    </source>
</evidence>
<keyword evidence="3" id="KW-1185">Reference proteome</keyword>
<gene>
    <name evidence="2" type="ORF">PXEA_LOCUS28112</name>
</gene>
<protein>
    <submittedName>
        <fullName evidence="2">Uncharacterized protein</fullName>
    </submittedName>
</protein>
<proteinExistence type="predicted"/>
<evidence type="ECO:0000256" key="1">
    <source>
        <dbReference type="SAM" id="MobiDB-lite"/>
    </source>
</evidence>
<organism evidence="2 3">
    <name type="scientific">Protopolystoma xenopodis</name>
    <dbReference type="NCBI Taxonomy" id="117903"/>
    <lineage>
        <taxon>Eukaryota</taxon>
        <taxon>Metazoa</taxon>
        <taxon>Spiralia</taxon>
        <taxon>Lophotrochozoa</taxon>
        <taxon>Platyhelminthes</taxon>
        <taxon>Monogenea</taxon>
        <taxon>Polyopisthocotylea</taxon>
        <taxon>Polystomatidea</taxon>
        <taxon>Polystomatidae</taxon>
        <taxon>Protopolystoma</taxon>
    </lineage>
</organism>
<reference evidence="2" key="1">
    <citation type="submission" date="2018-11" db="EMBL/GenBank/DDBJ databases">
        <authorList>
            <consortium name="Pathogen Informatics"/>
        </authorList>
    </citation>
    <scope>NUCLEOTIDE SEQUENCE</scope>
</reference>
<evidence type="ECO:0000313" key="3">
    <source>
        <dbReference type="Proteomes" id="UP000784294"/>
    </source>
</evidence>
<sequence>MARLTDDAEYDAGKTSGNVPRPRSYSGNDDAYSGLVPVLPSTFYGPYVSFYHFASEIVSQLFNSASRHAANLVDRLIVDADRSLAQQSFKIISALLDLEFSWTSSRVKNQPSTPLSQPLQFIRALLEDGLLGVKLSTYTSKDLNQETCLETLDHSVGPKKSDNEEAFFGIPDRLPRLLALARCSAGLGACFGLIDRSLRLLSRWNTGIGLTHLAHSEHCNVSEGHGPEVEPNIFAITAAAGGMETTTNTLFSVDGVLLWMALQLAQRQTKLQQSRVLAGQAKLAAGILYEK</sequence>
<dbReference type="AlphaFoldDB" id="A0A3S5C4F5"/>
<feature type="region of interest" description="Disordered" evidence="1">
    <location>
        <begin position="1"/>
        <end position="26"/>
    </location>
</feature>